<protein>
    <submittedName>
        <fullName evidence="2">Uncharacterized protein</fullName>
    </submittedName>
</protein>
<accession>A0A645JFZ0</accession>
<gene>
    <name evidence="2" type="ORF">SDC9_210370</name>
</gene>
<evidence type="ECO:0000256" key="1">
    <source>
        <dbReference type="SAM" id="MobiDB-lite"/>
    </source>
</evidence>
<evidence type="ECO:0000313" key="2">
    <source>
        <dbReference type="EMBL" id="MPN62618.1"/>
    </source>
</evidence>
<sequence length="52" mass="5793">MERSVREPSFEDGTSAHVGHDECVERIARDRVEPVAQYSDIPLMHQAVDGGI</sequence>
<proteinExistence type="predicted"/>
<organism evidence="2">
    <name type="scientific">bioreactor metagenome</name>
    <dbReference type="NCBI Taxonomy" id="1076179"/>
    <lineage>
        <taxon>unclassified sequences</taxon>
        <taxon>metagenomes</taxon>
        <taxon>ecological metagenomes</taxon>
    </lineage>
</organism>
<dbReference type="EMBL" id="VSSQ01140868">
    <property type="protein sequence ID" value="MPN62618.1"/>
    <property type="molecule type" value="Genomic_DNA"/>
</dbReference>
<reference evidence="2" key="1">
    <citation type="submission" date="2019-08" db="EMBL/GenBank/DDBJ databases">
        <authorList>
            <person name="Kucharzyk K."/>
            <person name="Murdoch R.W."/>
            <person name="Higgins S."/>
            <person name="Loffler F."/>
        </authorList>
    </citation>
    <scope>NUCLEOTIDE SEQUENCE</scope>
</reference>
<comment type="caution">
    <text evidence="2">The sequence shown here is derived from an EMBL/GenBank/DDBJ whole genome shotgun (WGS) entry which is preliminary data.</text>
</comment>
<dbReference type="AlphaFoldDB" id="A0A645JFZ0"/>
<feature type="region of interest" description="Disordered" evidence="1">
    <location>
        <begin position="1"/>
        <end position="22"/>
    </location>
</feature>
<name>A0A645JFZ0_9ZZZZ</name>